<organism evidence="1 2">
    <name type="scientific">Hydrogenophaga electricum</name>
    <dbReference type="NCBI Taxonomy" id="1230953"/>
    <lineage>
        <taxon>Bacteria</taxon>
        <taxon>Pseudomonadati</taxon>
        <taxon>Pseudomonadota</taxon>
        <taxon>Betaproteobacteria</taxon>
        <taxon>Burkholderiales</taxon>
        <taxon>Comamonadaceae</taxon>
        <taxon>Hydrogenophaga</taxon>
    </lineage>
</organism>
<dbReference type="Proteomes" id="UP001156903">
    <property type="component" value="Unassembled WGS sequence"/>
</dbReference>
<evidence type="ECO:0000313" key="1">
    <source>
        <dbReference type="EMBL" id="GLS16834.1"/>
    </source>
</evidence>
<accession>A0ABQ6CAK8</accession>
<keyword evidence="2" id="KW-1185">Reference proteome</keyword>
<protein>
    <submittedName>
        <fullName evidence="1">Uncharacterized protein</fullName>
    </submittedName>
</protein>
<proteinExistence type="predicted"/>
<evidence type="ECO:0000313" key="2">
    <source>
        <dbReference type="Proteomes" id="UP001156903"/>
    </source>
</evidence>
<comment type="caution">
    <text evidence="1">The sequence shown here is derived from an EMBL/GenBank/DDBJ whole genome shotgun (WGS) entry which is preliminary data.</text>
</comment>
<gene>
    <name evidence="1" type="ORF">GCM10007935_42800</name>
</gene>
<reference evidence="2" key="1">
    <citation type="journal article" date="2019" name="Int. J. Syst. Evol. Microbiol.">
        <title>The Global Catalogue of Microorganisms (GCM) 10K type strain sequencing project: providing services to taxonomists for standard genome sequencing and annotation.</title>
        <authorList>
            <consortium name="The Broad Institute Genomics Platform"/>
            <consortium name="The Broad Institute Genome Sequencing Center for Infectious Disease"/>
            <person name="Wu L."/>
            <person name="Ma J."/>
        </authorList>
    </citation>
    <scope>NUCLEOTIDE SEQUENCE [LARGE SCALE GENOMIC DNA]</scope>
    <source>
        <strain evidence="2">NBRC 109341</strain>
    </source>
</reference>
<dbReference type="EMBL" id="BSPB01000089">
    <property type="protein sequence ID" value="GLS16834.1"/>
    <property type="molecule type" value="Genomic_DNA"/>
</dbReference>
<name>A0ABQ6CAK8_9BURK</name>
<sequence>MVNALEPSRPNLGLGRSRKAPIKRFVEVIGCSENAAHHKVKNGAWVGSSFMVFDAPERREHHQQGGAA</sequence>